<gene>
    <name evidence="2" type="ORF">ACFO0R_02770</name>
</gene>
<evidence type="ECO:0000259" key="1">
    <source>
        <dbReference type="Pfam" id="PF15977"/>
    </source>
</evidence>
<organism evidence="2 3">
    <name type="scientific">Chromobacterium aquaticum</name>
    <dbReference type="NCBI Taxonomy" id="467180"/>
    <lineage>
        <taxon>Bacteria</taxon>
        <taxon>Pseudomonadati</taxon>
        <taxon>Pseudomonadota</taxon>
        <taxon>Betaproteobacteria</taxon>
        <taxon>Neisseriales</taxon>
        <taxon>Chromobacteriaceae</taxon>
        <taxon>Chromobacterium</taxon>
    </lineage>
</organism>
<protein>
    <submittedName>
        <fullName evidence="2">Helix-turn-helix domain-containing protein</fullName>
    </submittedName>
</protein>
<feature type="domain" description="IprA winged helix-turn-helix" evidence="1">
    <location>
        <begin position="99"/>
        <end position="167"/>
    </location>
</feature>
<dbReference type="InterPro" id="IPR041687">
    <property type="entry name" value="HTH_46"/>
</dbReference>
<reference evidence="3" key="1">
    <citation type="journal article" date="2019" name="Int. J. Syst. Evol. Microbiol.">
        <title>The Global Catalogue of Microorganisms (GCM) 10K type strain sequencing project: providing services to taxonomists for standard genome sequencing and annotation.</title>
        <authorList>
            <consortium name="The Broad Institute Genomics Platform"/>
            <consortium name="The Broad Institute Genome Sequencing Center for Infectious Disease"/>
            <person name="Wu L."/>
            <person name="Ma J."/>
        </authorList>
    </citation>
    <scope>NUCLEOTIDE SEQUENCE [LARGE SCALE GENOMIC DNA]</scope>
    <source>
        <strain evidence="3">CGMCC 4.7608</strain>
    </source>
</reference>
<name>A0ABV8ZNG8_9NEIS</name>
<accession>A0ABV8ZNG8</accession>
<sequence length="169" mass="19127">MKLIAVERGAWETCLGESMIESHVPGGRIIGLDNYFATSPMPVTVWHKALVPSLYYECSQQQLASFRADADFLRAGAEYLTWVYQCAISARHMLTSNNAYGKVRFAIEWLSSAADAYRQSYTLVSFICSRTNLSRSRVLDILKELKQGGYIEVDNGYFVRLCRDLPDGY</sequence>
<comment type="caution">
    <text evidence="2">The sequence shown here is derived from an EMBL/GenBank/DDBJ whole genome shotgun (WGS) entry which is preliminary data.</text>
</comment>
<dbReference type="EMBL" id="JBHSEK010000001">
    <property type="protein sequence ID" value="MFC4488532.1"/>
    <property type="molecule type" value="Genomic_DNA"/>
</dbReference>
<keyword evidence="3" id="KW-1185">Reference proteome</keyword>
<dbReference type="Proteomes" id="UP001595999">
    <property type="component" value="Unassembled WGS sequence"/>
</dbReference>
<dbReference type="RefSeq" id="WP_197081428.1">
    <property type="nucleotide sequence ID" value="NZ_JAJOHW010000017.1"/>
</dbReference>
<evidence type="ECO:0000313" key="3">
    <source>
        <dbReference type="Proteomes" id="UP001595999"/>
    </source>
</evidence>
<evidence type="ECO:0000313" key="2">
    <source>
        <dbReference type="EMBL" id="MFC4488532.1"/>
    </source>
</evidence>
<proteinExistence type="predicted"/>
<dbReference type="Pfam" id="PF15977">
    <property type="entry name" value="HTH_46"/>
    <property type="match status" value="1"/>
</dbReference>